<dbReference type="InterPro" id="IPR050312">
    <property type="entry name" value="IolE/XylAMocC-like"/>
</dbReference>
<gene>
    <name evidence="2" type="ORF">METZ01_LOCUS106833</name>
</gene>
<dbReference type="EMBL" id="UINC01012349">
    <property type="protein sequence ID" value="SVA53979.1"/>
    <property type="molecule type" value="Genomic_DNA"/>
</dbReference>
<protein>
    <recommendedName>
        <fullName evidence="1">Xylose isomerase-like TIM barrel domain-containing protein</fullName>
    </recommendedName>
</protein>
<feature type="domain" description="Xylose isomerase-like TIM barrel" evidence="1">
    <location>
        <begin position="35"/>
        <end position="293"/>
    </location>
</feature>
<dbReference type="AlphaFoldDB" id="A0A381WN74"/>
<dbReference type="InterPro" id="IPR013022">
    <property type="entry name" value="Xyl_isomerase-like_TIM-brl"/>
</dbReference>
<proteinExistence type="predicted"/>
<dbReference type="InterPro" id="IPR036237">
    <property type="entry name" value="Xyl_isomerase-like_sf"/>
</dbReference>
<organism evidence="2">
    <name type="scientific">marine metagenome</name>
    <dbReference type="NCBI Taxonomy" id="408172"/>
    <lineage>
        <taxon>unclassified sequences</taxon>
        <taxon>metagenomes</taxon>
        <taxon>ecological metagenomes</taxon>
    </lineage>
</organism>
<evidence type="ECO:0000259" key="1">
    <source>
        <dbReference type="Pfam" id="PF01261"/>
    </source>
</evidence>
<dbReference type="SUPFAM" id="SSF51658">
    <property type="entry name" value="Xylose isomerase-like"/>
    <property type="match status" value="1"/>
</dbReference>
<dbReference type="NCBIfam" id="TIGR04379">
    <property type="entry name" value="myo_inos_iolE"/>
    <property type="match status" value="1"/>
</dbReference>
<sequence>MFSKNSIQLSIAPIAWTNDDLPELGGHITFEQCIDEMAAAGFTGSEIGNKYPKDPTVLKSALENRGLQISSAWLSTFFSEEGRTEDTVKNFVEHMNFLKALGAKVVNICECGHCIQMTSGYVFDRPKYSDEQWLQVAEGLNRVGEMARKNDMVIAYHYHMGTMIQGSEETDRIMEMTDPDLVHLLVDTGHSYYSGGDPLTMVQKYGSRIRNVHLKDIRQPVLDEVKKNKLSFLESVKAGVFTVPGDGCIDYDSIFQALADNNYQGWFVVEAEQDPDKANPLEYAKKARTFIREHTGI</sequence>
<name>A0A381WN74_9ZZZZ</name>
<dbReference type="PANTHER" id="PTHR12110:SF41">
    <property type="entry name" value="INOSOSE DEHYDRATASE"/>
    <property type="match status" value="1"/>
</dbReference>
<dbReference type="PANTHER" id="PTHR12110">
    <property type="entry name" value="HYDROXYPYRUVATE ISOMERASE"/>
    <property type="match status" value="1"/>
</dbReference>
<evidence type="ECO:0000313" key="2">
    <source>
        <dbReference type="EMBL" id="SVA53979.1"/>
    </source>
</evidence>
<reference evidence="2" key="1">
    <citation type="submission" date="2018-05" db="EMBL/GenBank/DDBJ databases">
        <authorList>
            <person name="Lanie J.A."/>
            <person name="Ng W.-L."/>
            <person name="Kazmierczak K.M."/>
            <person name="Andrzejewski T.M."/>
            <person name="Davidsen T.M."/>
            <person name="Wayne K.J."/>
            <person name="Tettelin H."/>
            <person name="Glass J.I."/>
            <person name="Rusch D."/>
            <person name="Podicherti R."/>
            <person name="Tsui H.-C.T."/>
            <person name="Winkler M.E."/>
        </authorList>
    </citation>
    <scope>NUCLEOTIDE SEQUENCE</scope>
</reference>
<dbReference type="Pfam" id="PF01261">
    <property type="entry name" value="AP_endonuc_2"/>
    <property type="match status" value="1"/>
</dbReference>
<accession>A0A381WN74</accession>
<dbReference type="Gene3D" id="3.20.20.150">
    <property type="entry name" value="Divalent-metal-dependent TIM barrel enzymes"/>
    <property type="match status" value="1"/>
</dbReference>
<dbReference type="InterPro" id="IPR030823">
    <property type="entry name" value="IolE/MocC"/>
</dbReference>